<dbReference type="Pfam" id="PF01311">
    <property type="entry name" value="Bac_export_1"/>
    <property type="match status" value="1"/>
</dbReference>
<feature type="transmembrane region" description="Helical" evidence="7">
    <location>
        <begin position="15"/>
        <end position="33"/>
    </location>
</feature>
<keyword evidence="5 7" id="KW-1133">Transmembrane helix</keyword>
<feature type="transmembrane region" description="Helical" evidence="7">
    <location>
        <begin position="153"/>
        <end position="172"/>
    </location>
</feature>
<dbReference type="PANTHER" id="PTHR30065:SF8">
    <property type="entry name" value="FLAGELLAR BIOSYNTHETIC PROTEIN FLIR"/>
    <property type="match status" value="1"/>
</dbReference>
<dbReference type="EMBL" id="FOZM01000002">
    <property type="protein sequence ID" value="SFS19242.1"/>
    <property type="molecule type" value="Genomic_DNA"/>
</dbReference>
<comment type="similarity">
    <text evidence="2">Belongs to the FliR/MopE/SpaR family.</text>
</comment>
<evidence type="ECO:0000256" key="7">
    <source>
        <dbReference type="SAM" id="Phobius"/>
    </source>
</evidence>
<accession>A0A1I6MU52</accession>
<dbReference type="PRINTS" id="PR00953">
    <property type="entry name" value="TYPE3IMRPROT"/>
</dbReference>
<evidence type="ECO:0000256" key="4">
    <source>
        <dbReference type="ARBA" id="ARBA00022692"/>
    </source>
</evidence>
<keyword evidence="8" id="KW-0969">Cilium</keyword>
<keyword evidence="3" id="KW-1003">Cell membrane</keyword>
<evidence type="ECO:0000256" key="3">
    <source>
        <dbReference type="ARBA" id="ARBA00022475"/>
    </source>
</evidence>
<keyword evidence="8" id="KW-0282">Flagellum</keyword>
<dbReference type="OrthoDB" id="9779817at2"/>
<dbReference type="Proteomes" id="UP000198926">
    <property type="component" value="Unassembled WGS sequence"/>
</dbReference>
<organism evidence="8 9">
    <name type="scientific">Yoonia litorea</name>
    <dbReference type="NCBI Taxonomy" id="1123755"/>
    <lineage>
        <taxon>Bacteria</taxon>
        <taxon>Pseudomonadati</taxon>
        <taxon>Pseudomonadota</taxon>
        <taxon>Alphaproteobacteria</taxon>
        <taxon>Rhodobacterales</taxon>
        <taxon>Paracoccaceae</taxon>
        <taxon>Yoonia</taxon>
    </lineage>
</organism>
<feature type="transmembrane region" description="Helical" evidence="7">
    <location>
        <begin position="224"/>
        <end position="247"/>
    </location>
</feature>
<dbReference type="STRING" id="1123755.SAMN05444714_2133"/>
<evidence type="ECO:0000256" key="2">
    <source>
        <dbReference type="ARBA" id="ARBA00009772"/>
    </source>
</evidence>
<evidence type="ECO:0000313" key="9">
    <source>
        <dbReference type="Proteomes" id="UP000198926"/>
    </source>
</evidence>
<keyword evidence="6 7" id="KW-0472">Membrane</keyword>
<evidence type="ECO:0000256" key="1">
    <source>
        <dbReference type="ARBA" id="ARBA00004651"/>
    </source>
</evidence>
<keyword evidence="4 7" id="KW-0812">Transmembrane</keyword>
<proteinExistence type="inferred from homology"/>
<feature type="transmembrane region" description="Helical" evidence="7">
    <location>
        <begin position="128"/>
        <end position="147"/>
    </location>
</feature>
<evidence type="ECO:0000256" key="6">
    <source>
        <dbReference type="ARBA" id="ARBA00023136"/>
    </source>
</evidence>
<feature type="transmembrane region" description="Helical" evidence="7">
    <location>
        <begin position="83"/>
        <end position="107"/>
    </location>
</feature>
<feature type="transmembrane region" description="Helical" evidence="7">
    <location>
        <begin position="184"/>
        <end position="204"/>
    </location>
</feature>
<name>A0A1I6MU52_9RHOB</name>
<dbReference type="AlphaFoldDB" id="A0A1I6MU52"/>
<evidence type="ECO:0000313" key="8">
    <source>
        <dbReference type="EMBL" id="SFS19242.1"/>
    </source>
</evidence>
<feature type="transmembrane region" description="Helical" evidence="7">
    <location>
        <begin position="45"/>
        <end position="63"/>
    </location>
</feature>
<keyword evidence="9" id="KW-1185">Reference proteome</keyword>
<evidence type="ECO:0000256" key="5">
    <source>
        <dbReference type="ARBA" id="ARBA00022989"/>
    </source>
</evidence>
<comment type="subcellular location">
    <subcellularLocation>
        <location evidence="1">Cell membrane</location>
        <topology evidence="1">Multi-pass membrane protein</topology>
    </subcellularLocation>
</comment>
<keyword evidence="8" id="KW-0966">Cell projection</keyword>
<dbReference type="InterPro" id="IPR002010">
    <property type="entry name" value="T3SS_IM_R"/>
</dbReference>
<protein>
    <submittedName>
        <fullName evidence="8">Flagellar biosynthetic protein FliR</fullName>
    </submittedName>
</protein>
<sequence>MIGTLFELLALSEQVLWQGLAVFVRVAAVMAVLPAFGDQPVPTRVRLVLAVMFTLIVAPAVASTLPTRPEDLISAAVYLGPEVISGLLFGILLRLFVLALQIAGAIAAQASSLTQIFGGTAVVDPQPAIGHVLVVAGTALAVMMGLHVQVATYLIYSFALVPFGVMPLPGIVAELGVGEVGRAFSLGFSLAAPFLIASLLYNVVLGAINRAMPLLMVSFVGAPALTAGGLFLFFLSAPLMLAVWINAFQSFLESPGMPVP</sequence>
<dbReference type="GO" id="GO:0005886">
    <property type="term" value="C:plasma membrane"/>
    <property type="evidence" value="ECO:0007669"/>
    <property type="project" value="UniProtKB-SubCell"/>
</dbReference>
<dbReference type="GO" id="GO:0006605">
    <property type="term" value="P:protein targeting"/>
    <property type="evidence" value="ECO:0007669"/>
    <property type="project" value="InterPro"/>
</dbReference>
<gene>
    <name evidence="8" type="ORF">SAMN05444714_2133</name>
</gene>
<dbReference type="RefSeq" id="WP_090208075.1">
    <property type="nucleotide sequence ID" value="NZ_FOZM01000002.1"/>
</dbReference>
<dbReference type="PANTHER" id="PTHR30065">
    <property type="entry name" value="FLAGELLAR BIOSYNTHETIC PROTEIN FLIR"/>
    <property type="match status" value="1"/>
</dbReference>
<reference evidence="8 9" key="1">
    <citation type="submission" date="2016-10" db="EMBL/GenBank/DDBJ databases">
        <authorList>
            <person name="de Groot N.N."/>
        </authorList>
    </citation>
    <scope>NUCLEOTIDE SEQUENCE [LARGE SCALE GENOMIC DNA]</scope>
    <source>
        <strain evidence="8 9">DSM 29433</strain>
    </source>
</reference>